<dbReference type="GO" id="GO:0000398">
    <property type="term" value="P:mRNA splicing, via spliceosome"/>
    <property type="evidence" value="ECO:0007669"/>
    <property type="project" value="UniProtKB-UniRule"/>
</dbReference>
<evidence type="ECO:0000256" key="2">
    <source>
        <dbReference type="ARBA" id="ARBA00006164"/>
    </source>
</evidence>
<protein>
    <recommendedName>
        <fullName evidence="7">Pre-mRNA-splicing factor 38</fullName>
    </recommendedName>
</protein>
<evidence type="ECO:0000256" key="3">
    <source>
        <dbReference type="ARBA" id="ARBA00022664"/>
    </source>
</evidence>
<evidence type="ECO:0000256" key="6">
    <source>
        <dbReference type="ARBA" id="ARBA00023242"/>
    </source>
</evidence>
<comment type="function">
    <text evidence="7">Required for pre-mRNA splicing.</text>
</comment>
<dbReference type="Pfam" id="PF03371">
    <property type="entry name" value="PRP38"/>
    <property type="match status" value="1"/>
</dbReference>
<keyword evidence="6 7" id="KW-0539">Nucleus</keyword>
<evidence type="ECO:0000256" key="4">
    <source>
        <dbReference type="ARBA" id="ARBA00022728"/>
    </source>
</evidence>
<keyword evidence="4 7" id="KW-0747">Spliceosome</keyword>
<gene>
    <name evidence="8" type="ORF">CISIN_1g0136973mg</name>
</gene>
<accession>A0A067DBD0</accession>
<dbReference type="STRING" id="2711.A0A067DBD0"/>
<organism evidence="8 9">
    <name type="scientific">Citrus sinensis</name>
    <name type="common">Sweet orange</name>
    <name type="synonym">Citrus aurantium var. sinensis</name>
    <dbReference type="NCBI Taxonomy" id="2711"/>
    <lineage>
        <taxon>Eukaryota</taxon>
        <taxon>Viridiplantae</taxon>
        <taxon>Streptophyta</taxon>
        <taxon>Embryophyta</taxon>
        <taxon>Tracheophyta</taxon>
        <taxon>Spermatophyta</taxon>
        <taxon>Magnoliopsida</taxon>
        <taxon>eudicotyledons</taxon>
        <taxon>Gunneridae</taxon>
        <taxon>Pentapetalae</taxon>
        <taxon>rosids</taxon>
        <taxon>malvids</taxon>
        <taxon>Sapindales</taxon>
        <taxon>Rutaceae</taxon>
        <taxon>Aurantioideae</taxon>
        <taxon>Citrus</taxon>
    </lineage>
</organism>
<name>A0A067DBD0_CITSI</name>
<dbReference type="Proteomes" id="UP000027120">
    <property type="component" value="Unassembled WGS sequence"/>
</dbReference>
<feature type="non-terminal residue" evidence="8">
    <location>
        <position position="1"/>
    </location>
</feature>
<evidence type="ECO:0000313" key="9">
    <source>
        <dbReference type="Proteomes" id="UP000027120"/>
    </source>
</evidence>
<sequence>IGFLYLRYAADPKTLWNWFEQYLKDEE</sequence>
<evidence type="ECO:0000256" key="7">
    <source>
        <dbReference type="RuleBase" id="RU367025"/>
    </source>
</evidence>
<keyword evidence="5 7" id="KW-0508">mRNA splicing</keyword>
<dbReference type="EMBL" id="KK786110">
    <property type="protein sequence ID" value="KDO40133.1"/>
    <property type="molecule type" value="Genomic_DNA"/>
</dbReference>
<proteinExistence type="inferred from homology"/>
<evidence type="ECO:0000313" key="8">
    <source>
        <dbReference type="EMBL" id="KDO40133.1"/>
    </source>
</evidence>
<dbReference type="GO" id="GO:0005681">
    <property type="term" value="C:spliceosomal complex"/>
    <property type="evidence" value="ECO:0007669"/>
    <property type="project" value="UniProtKB-KW"/>
</dbReference>
<feature type="non-terminal residue" evidence="8">
    <location>
        <position position="27"/>
    </location>
</feature>
<comment type="similarity">
    <text evidence="2 7">Belongs to the PRP38 family.</text>
</comment>
<comment type="subcellular location">
    <subcellularLocation>
        <location evidence="1 7">Nucleus</location>
    </subcellularLocation>
</comment>
<dbReference type="AlphaFoldDB" id="A0A067DBD0"/>
<evidence type="ECO:0000256" key="5">
    <source>
        <dbReference type="ARBA" id="ARBA00023187"/>
    </source>
</evidence>
<dbReference type="InterPro" id="IPR005037">
    <property type="entry name" value="PRP38"/>
</dbReference>
<keyword evidence="9" id="KW-1185">Reference proteome</keyword>
<keyword evidence="3 7" id="KW-0507">mRNA processing</keyword>
<dbReference type="EMBL" id="KK786110">
    <property type="protein sequence ID" value="KDO40132.1"/>
    <property type="molecule type" value="Genomic_DNA"/>
</dbReference>
<reference evidence="8 9" key="1">
    <citation type="submission" date="2014-04" db="EMBL/GenBank/DDBJ databases">
        <authorList>
            <consortium name="International Citrus Genome Consortium"/>
            <person name="Gmitter F."/>
            <person name="Chen C."/>
            <person name="Farmerie W."/>
            <person name="Harkins T."/>
            <person name="Desany B."/>
            <person name="Mohiuddin M."/>
            <person name="Kodira C."/>
            <person name="Borodovsky M."/>
            <person name="Lomsadze A."/>
            <person name="Burns P."/>
            <person name="Jenkins J."/>
            <person name="Prochnik S."/>
            <person name="Shu S."/>
            <person name="Chapman J."/>
            <person name="Pitluck S."/>
            <person name="Schmutz J."/>
            <person name="Rokhsar D."/>
        </authorList>
    </citation>
    <scope>NUCLEOTIDE SEQUENCE</scope>
</reference>
<evidence type="ECO:0000256" key="1">
    <source>
        <dbReference type="ARBA" id="ARBA00004123"/>
    </source>
</evidence>